<keyword evidence="1" id="KW-1133">Transmembrane helix</keyword>
<protein>
    <submittedName>
        <fullName evidence="2">Uncharacterized protein</fullName>
    </submittedName>
</protein>
<proteinExistence type="predicted"/>
<dbReference type="EMBL" id="JAEKNQ010000060">
    <property type="protein sequence ID" value="MBJ7604588.1"/>
    <property type="molecule type" value="Genomic_DNA"/>
</dbReference>
<accession>A0A934KKV5</accession>
<evidence type="ECO:0000313" key="3">
    <source>
        <dbReference type="Proteomes" id="UP000620075"/>
    </source>
</evidence>
<gene>
    <name evidence="2" type="ORF">JF888_15640</name>
</gene>
<feature type="transmembrane region" description="Helical" evidence="1">
    <location>
        <begin position="26"/>
        <end position="50"/>
    </location>
</feature>
<dbReference type="Proteomes" id="UP000620075">
    <property type="component" value="Unassembled WGS sequence"/>
</dbReference>
<keyword evidence="1" id="KW-0472">Membrane</keyword>
<sequence>MPTAGSLGTIIAVVGAAHLPADIARWALLAIGVPLLAVLYSIIVVVISLMPEVRRRLRRMLR</sequence>
<dbReference type="AlphaFoldDB" id="A0A934KKV5"/>
<keyword evidence="1" id="KW-0812">Transmembrane</keyword>
<name>A0A934KKV5_9BACT</name>
<comment type="caution">
    <text evidence="2">The sequence shown here is derived from an EMBL/GenBank/DDBJ whole genome shotgun (WGS) entry which is preliminary data.</text>
</comment>
<reference evidence="2 3" key="1">
    <citation type="submission" date="2020-10" db="EMBL/GenBank/DDBJ databases">
        <title>Ca. Dormibacterota MAGs.</title>
        <authorList>
            <person name="Montgomery K."/>
        </authorList>
    </citation>
    <scope>NUCLEOTIDE SEQUENCE [LARGE SCALE GENOMIC DNA]</scope>
    <source>
        <strain evidence="2">SC8811_S16_3</strain>
    </source>
</reference>
<evidence type="ECO:0000313" key="2">
    <source>
        <dbReference type="EMBL" id="MBJ7604588.1"/>
    </source>
</evidence>
<organism evidence="2 3">
    <name type="scientific">Candidatus Dormiibacter inghamiae</name>
    <dbReference type="NCBI Taxonomy" id="3127013"/>
    <lineage>
        <taxon>Bacteria</taxon>
        <taxon>Bacillati</taxon>
        <taxon>Candidatus Dormiibacterota</taxon>
        <taxon>Candidatus Dormibacteria</taxon>
        <taxon>Candidatus Dormibacterales</taxon>
        <taxon>Candidatus Dormibacteraceae</taxon>
        <taxon>Candidatus Dormiibacter</taxon>
    </lineage>
</organism>
<evidence type="ECO:0000256" key="1">
    <source>
        <dbReference type="SAM" id="Phobius"/>
    </source>
</evidence>